<organism evidence="2 3">
    <name type="scientific">Piromyces finnis</name>
    <dbReference type="NCBI Taxonomy" id="1754191"/>
    <lineage>
        <taxon>Eukaryota</taxon>
        <taxon>Fungi</taxon>
        <taxon>Fungi incertae sedis</taxon>
        <taxon>Chytridiomycota</taxon>
        <taxon>Chytridiomycota incertae sedis</taxon>
        <taxon>Neocallimastigomycetes</taxon>
        <taxon>Neocallimastigales</taxon>
        <taxon>Neocallimastigaceae</taxon>
        <taxon>Piromyces</taxon>
    </lineage>
</organism>
<dbReference type="Pfam" id="PF13508">
    <property type="entry name" value="Acetyltransf_7"/>
    <property type="match status" value="1"/>
</dbReference>
<dbReference type="Proteomes" id="UP000193719">
    <property type="component" value="Unassembled WGS sequence"/>
</dbReference>
<keyword evidence="3" id="KW-1185">Reference proteome</keyword>
<dbReference type="PANTHER" id="PTHR42791:SF1">
    <property type="entry name" value="N-ACETYLTRANSFERASE DOMAIN-CONTAINING PROTEIN"/>
    <property type="match status" value="1"/>
</dbReference>
<gene>
    <name evidence="2" type="ORF">BCR36DRAFT_106297</name>
</gene>
<evidence type="ECO:0000259" key="1">
    <source>
        <dbReference type="Pfam" id="PF13508"/>
    </source>
</evidence>
<comment type="caution">
    <text evidence="2">The sequence shown here is derived from an EMBL/GenBank/DDBJ whole genome shotgun (WGS) entry which is preliminary data.</text>
</comment>
<feature type="domain" description="N-acetyltransferase" evidence="1">
    <location>
        <begin position="132"/>
        <end position="188"/>
    </location>
</feature>
<dbReference type="EMBL" id="MCFH01000037">
    <property type="protein sequence ID" value="ORX45939.1"/>
    <property type="molecule type" value="Genomic_DNA"/>
</dbReference>
<reference evidence="2 3" key="1">
    <citation type="submission" date="2016-08" db="EMBL/GenBank/DDBJ databases">
        <title>Genomes of anaerobic fungi encode conserved fungal cellulosomes for biomass hydrolysis.</title>
        <authorList>
            <consortium name="DOE Joint Genome Institute"/>
            <person name="Haitjema C.H."/>
            <person name="Gilmore S.P."/>
            <person name="Henske J.K."/>
            <person name="Solomon K.V."/>
            <person name="De Groot R."/>
            <person name="Kuo A."/>
            <person name="Mondo S.J."/>
            <person name="Salamov A.A."/>
            <person name="Labutti K."/>
            <person name="Zhao Z."/>
            <person name="Chiniquy J."/>
            <person name="Barry K."/>
            <person name="Brewer H.M."/>
            <person name="Purvine S.O."/>
            <person name="Wright A.T."/>
            <person name="Boxma B."/>
            <person name="Van Alen T."/>
            <person name="Hackstein J.H."/>
            <person name="Baker S.E."/>
            <person name="Grigoriev I.V."/>
            <person name="O'Malley M.A."/>
        </authorList>
    </citation>
    <scope>NUCLEOTIDE SEQUENCE [LARGE SCALE GENOMIC DNA]</scope>
    <source>
        <strain evidence="3">finn</strain>
    </source>
</reference>
<evidence type="ECO:0000313" key="3">
    <source>
        <dbReference type="Proteomes" id="UP000193719"/>
    </source>
</evidence>
<name>A0A1Y1V4R0_9FUNG</name>
<sequence length="212" mass="24719">MSNISYRVATKKDFDECLEVVYSAFKEYSVYQIWKTSSEKKQQKFNKAIMSVQLYDAMTNDTVMVAERDNKIICVSMIQDEKHKEPSVPRYFLYGALSILINGGFKNTFGFLDMMDHCNAPRLEYAKTNPCFNLECIAVMKECIGQNIGSRMINECVIPFVKKRGGQHLTLITNSEKNTFFYKKNGFEIYHHDTLTYNNKNLKNWIFKLDIN</sequence>
<dbReference type="SUPFAM" id="SSF55729">
    <property type="entry name" value="Acyl-CoA N-acyltransferases (Nat)"/>
    <property type="match status" value="1"/>
</dbReference>
<dbReference type="AlphaFoldDB" id="A0A1Y1V4R0"/>
<dbReference type="InterPro" id="IPR052523">
    <property type="entry name" value="Trichothecene_AcTrans"/>
</dbReference>
<dbReference type="OrthoDB" id="2143449at2759"/>
<reference evidence="2 3" key="2">
    <citation type="submission" date="2016-08" db="EMBL/GenBank/DDBJ databases">
        <title>Pervasive Adenine N6-methylation of Active Genes in Fungi.</title>
        <authorList>
            <consortium name="DOE Joint Genome Institute"/>
            <person name="Mondo S.J."/>
            <person name="Dannebaum R.O."/>
            <person name="Kuo R.C."/>
            <person name="Labutti K."/>
            <person name="Haridas S."/>
            <person name="Kuo A."/>
            <person name="Salamov A."/>
            <person name="Ahrendt S.R."/>
            <person name="Lipzen A."/>
            <person name="Sullivan W."/>
            <person name="Andreopoulos W.B."/>
            <person name="Clum A."/>
            <person name="Lindquist E."/>
            <person name="Daum C."/>
            <person name="Ramamoorthy G.K."/>
            <person name="Gryganskyi A."/>
            <person name="Culley D."/>
            <person name="Magnuson J.K."/>
            <person name="James T.Y."/>
            <person name="O'Malley M.A."/>
            <person name="Stajich J.E."/>
            <person name="Spatafora J.W."/>
            <person name="Visel A."/>
            <person name="Grigoriev I.V."/>
        </authorList>
    </citation>
    <scope>NUCLEOTIDE SEQUENCE [LARGE SCALE GENOMIC DNA]</scope>
    <source>
        <strain evidence="3">finn</strain>
    </source>
</reference>
<dbReference type="InterPro" id="IPR016181">
    <property type="entry name" value="Acyl_CoA_acyltransferase"/>
</dbReference>
<protein>
    <recommendedName>
        <fullName evidence="1">N-acetyltransferase domain-containing protein</fullName>
    </recommendedName>
</protein>
<evidence type="ECO:0000313" key="2">
    <source>
        <dbReference type="EMBL" id="ORX45939.1"/>
    </source>
</evidence>
<accession>A0A1Y1V4R0</accession>
<dbReference type="GO" id="GO:0016747">
    <property type="term" value="F:acyltransferase activity, transferring groups other than amino-acyl groups"/>
    <property type="evidence" value="ECO:0007669"/>
    <property type="project" value="InterPro"/>
</dbReference>
<dbReference type="InterPro" id="IPR000182">
    <property type="entry name" value="GNAT_dom"/>
</dbReference>
<dbReference type="Gene3D" id="3.40.630.30">
    <property type="match status" value="1"/>
</dbReference>
<proteinExistence type="predicted"/>
<dbReference type="PANTHER" id="PTHR42791">
    <property type="entry name" value="GNAT FAMILY ACETYLTRANSFERASE"/>
    <property type="match status" value="1"/>
</dbReference>